<reference evidence="1 2" key="1">
    <citation type="journal article" date="2010" name="J. Bacteriol.">
        <title>Complete genome sequence of the aerobic facultative methanotroph Methylocella silvestris BL2.</title>
        <authorList>
            <person name="Chen Y."/>
            <person name="Crombie A."/>
            <person name="Rahman M.T."/>
            <person name="Dedysh S.N."/>
            <person name="Liesack W."/>
            <person name="Stott M.B."/>
            <person name="Alam M."/>
            <person name="Theisen A.R."/>
            <person name="Murrell J.C."/>
            <person name="Dunfield P.F."/>
        </authorList>
    </citation>
    <scope>NUCLEOTIDE SEQUENCE [LARGE SCALE GENOMIC DNA]</scope>
    <source>
        <strain evidence="2">DSM 15510 / CIP 108128 / LMG 27833 / NCIMB 13906 / BL2</strain>
    </source>
</reference>
<keyword evidence="2" id="KW-1185">Reference proteome</keyword>
<dbReference type="AlphaFoldDB" id="B8EKX2"/>
<dbReference type="Proteomes" id="UP000002257">
    <property type="component" value="Chromosome"/>
</dbReference>
<protein>
    <recommendedName>
        <fullName evidence="3">Terminase</fullName>
    </recommendedName>
</protein>
<dbReference type="KEGG" id="msl:Msil_3091"/>
<sequence>MNIIDAIDDPHLLGSAIRDHESWKPWRAMLAAVFGLPLDDYGAELFRQCTGRAEAQGAAFGFLWLVIGRRGGKTFAMALLACFLGLFRDWTSRLAPGERAVVLLVAADREQAKILRRYISGILEAPMLAKMVEAETADTIELKGRVVIEVATCSYRTVRGRSVCVALLDEVAFWRRDDSVSPDTEVFVAIRASMATFGDDAMMVVASSPYSKSGLLWTNYRKYFGKPDAQNLVWQAATRTMNPSVPQSFIDAEIERDPVSAAAEYGAQFRTDVAAFVDREAIEACVASGRRELPPAPGVRYVAFADPSGGSSDSMTLGICHAEKDKRIVLDVIREIRPPFSPDAVVSEFAETLKAYRLASVTGDRYGGEWPRERFRVHGIRYDLSEKVRSEIYLAMLPLINSGRVELLDNSRLVAQLAGLERRTARSGRDSVDHGPGGHDDVANSVAGGLVLASQTRAPMIITPELLALSARPSNSRSAPLHLGTFRSRP</sequence>
<dbReference type="RefSeq" id="WP_012592069.1">
    <property type="nucleotide sequence ID" value="NC_011666.1"/>
</dbReference>
<dbReference type="eggNOG" id="COG4626">
    <property type="taxonomic scope" value="Bacteria"/>
</dbReference>
<gene>
    <name evidence="1" type="ordered locus">Msil_3091</name>
</gene>
<dbReference type="InterPro" id="IPR027417">
    <property type="entry name" value="P-loop_NTPase"/>
</dbReference>
<evidence type="ECO:0000313" key="1">
    <source>
        <dbReference type="EMBL" id="ACK52000.1"/>
    </source>
</evidence>
<evidence type="ECO:0008006" key="3">
    <source>
        <dbReference type="Google" id="ProtNLM"/>
    </source>
</evidence>
<evidence type="ECO:0000313" key="2">
    <source>
        <dbReference type="Proteomes" id="UP000002257"/>
    </source>
</evidence>
<name>B8EKX2_METSB</name>
<proteinExistence type="predicted"/>
<organism evidence="1 2">
    <name type="scientific">Methylocella silvestris (strain DSM 15510 / CIP 108128 / LMG 27833 / NCIMB 13906 / BL2)</name>
    <dbReference type="NCBI Taxonomy" id="395965"/>
    <lineage>
        <taxon>Bacteria</taxon>
        <taxon>Pseudomonadati</taxon>
        <taxon>Pseudomonadota</taxon>
        <taxon>Alphaproteobacteria</taxon>
        <taxon>Hyphomicrobiales</taxon>
        <taxon>Beijerinckiaceae</taxon>
        <taxon>Methylocella</taxon>
    </lineage>
</organism>
<dbReference type="Gene3D" id="3.40.50.300">
    <property type="entry name" value="P-loop containing nucleotide triphosphate hydrolases"/>
    <property type="match status" value="1"/>
</dbReference>
<dbReference type="HOGENOM" id="CLU_587843_0_0_5"/>
<dbReference type="STRING" id="395965.Msil_3091"/>
<dbReference type="Gene3D" id="3.30.420.240">
    <property type="match status" value="1"/>
</dbReference>
<accession>B8EKX2</accession>
<dbReference type="EMBL" id="CP001280">
    <property type="protein sequence ID" value="ACK52000.1"/>
    <property type="molecule type" value="Genomic_DNA"/>
</dbReference>